<keyword evidence="1" id="KW-1133">Transmembrane helix</keyword>
<feature type="transmembrane region" description="Helical" evidence="1">
    <location>
        <begin position="176"/>
        <end position="194"/>
    </location>
</feature>
<feature type="transmembrane region" description="Helical" evidence="1">
    <location>
        <begin position="228"/>
        <end position="247"/>
    </location>
</feature>
<feature type="transmembrane region" description="Helical" evidence="1">
    <location>
        <begin position="106"/>
        <end position="126"/>
    </location>
</feature>
<keyword evidence="1" id="KW-0812">Transmembrane</keyword>
<comment type="caution">
    <text evidence="2">The sequence shown here is derived from an EMBL/GenBank/DDBJ whole genome shotgun (WGS) entry which is preliminary data.</text>
</comment>
<dbReference type="AlphaFoldDB" id="A0AA39Y1I1"/>
<evidence type="ECO:0000313" key="3">
    <source>
        <dbReference type="Proteomes" id="UP001174936"/>
    </source>
</evidence>
<organism evidence="2 3">
    <name type="scientific">Cercophora newfieldiana</name>
    <dbReference type="NCBI Taxonomy" id="92897"/>
    <lineage>
        <taxon>Eukaryota</taxon>
        <taxon>Fungi</taxon>
        <taxon>Dikarya</taxon>
        <taxon>Ascomycota</taxon>
        <taxon>Pezizomycotina</taxon>
        <taxon>Sordariomycetes</taxon>
        <taxon>Sordariomycetidae</taxon>
        <taxon>Sordariales</taxon>
        <taxon>Lasiosphaeriaceae</taxon>
        <taxon>Cercophora</taxon>
    </lineage>
</organism>
<gene>
    <name evidence="2" type="ORF">B0T16DRAFT_333507</name>
</gene>
<dbReference type="Pfam" id="PF11915">
    <property type="entry name" value="DUF3433"/>
    <property type="match status" value="2"/>
</dbReference>
<dbReference type="InterPro" id="IPR021840">
    <property type="entry name" value="DUF3433"/>
</dbReference>
<accession>A0AA39Y1I1</accession>
<keyword evidence="3" id="KW-1185">Reference proteome</keyword>
<sequence>MLVRETPPAYVRASVITLRGPDGAATATITSIPRPMSTPRTIIETDARGIPTLTYVTSVSATNRVVTYTDERGVPTETATEYPVNPTDEPAAPAGTVVKVYEVSKGAYFVGFFLPPIISGLLTIPIRMIDLSAKQFQPWHELTRVKGATAEQSLCLRTGGIHGLASSVRSLAGGQALMFLTTLLTLCSIALVPLSSEAIALKLHGSCSETDFRGCAMSLGVFLGPAKAALALLVCMVFLILLILVALKRWKSGVTANPWTIAGIASLSMSREIRTLFSLLPKGVKGRIQHKKLVGALSGKTFKVGYFSDYPGVPEYGIVIHRETPPGLPRVASKLSLYLKRSRESVKPGGQSEENGEEYHLPFLMLSFTWRIAFLLFLTGVLVVILYYNNTGGDTAFERFMATQNLGVRALFTLLGVGITFYWSSFFTSLAILSPYHILSQGAQPAERSLLLSAPLHAITGISSAIRRGNPFLVVVAITSIIAEFMPILLNNVPFRLTQTYTTHMVCTWLAVGVLCIMWLVVAGSFFVSWPHMPVDPSTIAGAMYYVCDSKMLSSFEGLSVLPKAQRDLKVCEMGARFQFGSMTGVSGGRRIGVDRVHDPA</sequence>
<dbReference type="PANTHER" id="PTHR37544:SF3">
    <property type="entry name" value="SPRAY"/>
    <property type="match status" value="1"/>
</dbReference>
<feature type="transmembrane region" description="Helical" evidence="1">
    <location>
        <begin position="510"/>
        <end position="530"/>
    </location>
</feature>
<dbReference type="Proteomes" id="UP001174936">
    <property type="component" value="Unassembled WGS sequence"/>
</dbReference>
<proteinExistence type="predicted"/>
<dbReference type="PANTHER" id="PTHR37544">
    <property type="entry name" value="SPRAY-RELATED"/>
    <property type="match status" value="1"/>
</dbReference>
<protein>
    <submittedName>
        <fullName evidence="2">Uncharacterized protein</fullName>
    </submittedName>
</protein>
<evidence type="ECO:0000313" key="2">
    <source>
        <dbReference type="EMBL" id="KAK0643391.1"/>
    </source>
</evidence>
<keyword evidence="1" id="KW-0472">Membrane</keyword>
<feature type="transmembrane region" description="Helical" evidence="1">
    <location>
        <begin position="368"/>
        <end position="388"/>
    </location>
</feature>
<dbReference type="EMBL" id="JAULSV010000005">
    <property type="protein sequence ID" value="KAK0643391.1"/>
    <property type="molecule type" value="Genomic_DNA"/>
</dbReference>
<name>A0AA39Y1I1_9PEZI</name>
<feature type="transmembrane region" description="Helical" evidence="1">
    <location>
        <begin position="472"/>
        <end position="490"/>
    </location>
</feature>
<evidence type="ECO:0000256" key="1">
    <source>
        <dbReference type="SAM" id="Phobius"/>
    </source>
</evidence>
<feature type="transmembrane region" description="Helical" evidence="1">
    <location>
        <begin position="408"/>
        <end position="433"/>
    </location>
</feature>
<reference evidence="2" key="1">
    <citation type="submission" date="2023-06" db="EMBL/GenBank/DDBJ databases">
        <title>Genome-scale phylogeny and comparative genomics of the fungal order Sordariales.</title>
        <authorList>
            <consortium name="Lawrence Berkeley National Laboratory"/>
            <person name="Hensen N."/>
            <person name="Bonometti L."/>
            <person name="Westerberg I."/>
            <person name="Brannstrom I.O."/>
            <person name="Guillou S."/>
            <person name="Cros-Aarteil S."/>
            <person name="Calhoun S."/>
            <person name="Haridas S."/>
            <person name="Kuo A."/>
            <person name="Mondo S."/>
            <person name="Pangilinan J."/>
            <person name="Riley R."/>
            <person name="Labutti K."/>
            <person name="Andreopoulos B."/>
            <person name="Lipzen A."/>
            <person name="Chen C."/>
            <person name="Yanf M."/>
            <person name="Daum C."/>
            <person name="Ng V."/>
            <person name="Clum A."/>
            <person name="Steindorff A."/>
            <person name="Ohm R."/>
            <person name="Martin F."/>
            <person name="Silar P."/>
            <person name="Natvig D."/>
            <person name="Lalanne C."/>
            <person name="Gautier V."/>
            <person name="Ament-Velasquez S.L."/>
            <person name="Kruys A."/>
            <person name="Hutchinson M.I."/>
            <person name="Powell A.J."/>
            <person name="Barry K."/>
            <person name="Miller A.N."/>
            <person name="Grigoriev I.V."/>
            <person name="Debuchy R."/>
            <person name="Gladieux P."/>
            <person name="Thoren M.H."/>
            <person name="Johannesson H."/>
        </authorList>
    </citation>
    <scope>NUCLEOTIDE SEQUENCE</scope>
    <source>
        <strain evidence="2">SMH2532-1</strain>
    </source>
</reference>